<evidence type="ECO:0000313" key="2">
    <source>
        <dbReference type="EMBL" id="GAB0056717.1"/>
    </source>
</evidence>
<reference evidence="2 3" key="2">
    <citation type="submission" date="2024-09" db="EMBL/GenBank/DDBJ databases">
        <title>Draft genome sequence of Candidatus Magnetaquicoccaceae bacterium FCR-1.</title>
        <authorList>
            <person name="Shimoshige H."/>
            <person name="Shimamura S."/>
            <person name="Taoka A."/>
            <person name="Kobayashi H."/>
            <person name="Maekawa T."/>
        </authorList>
    </citation>
    <scope>NUCLEOTIDE SEQUENCE [LARGE SCALE GENOMIC DNA]</scope>
    <source>
        <strain evidence="2 3">FCR-1</strain>
    </source>
</reference>
<sequence>MTEKMHDKFREESGKSGKKRDRRAKALRMMQRMESANFKART</sequence>
<accession>A0ABQ0C752</accession>
<organism evidence="2 3">
    <name type="scientific">Candidatus Magnetaquiglobus chichijimensis</name>
    <dbReference type="NCBI Taxonomy" id="3141448"/>
    <lineage>
        <taxon>Bacteria</taxon>
        <taxon>Pseudomonadati</taxon>
        <taxon>Pseudomonadota</taxon>
        <taxon>Magnetococcia</taxon>
        <taxon>Magnetococcales</taxon>
        <taxon>Candidatus Magnetaquicoccaceae</taxon>
        <taxon>Candidatus Magnetaquiglobus</taxon>
    </lineage>
</organism>
<evidence type="ECO:0000313" key="3">
    <source>
        <dbReference type="Proteomes" id="UP001628193"/>
    </source>
</evidence>
<protein>
    <submittedName>
        <fullName evidence="2">Uncharacterized protein</fullName>
    </submittedName>
</protein>
<comment type="caution">
    <text evidence="2">The sequence shown here is derived from an EMBL/GenBank/DDBJ whole genome shotgun (WGS) entry which is preliminary data.</text>
</comment>
<feature type="compositionally biased region" description="Basic and acidic residues" evidence="1">
    <location>
        <begin position="1"/>
        <end position="15"/>
    </location>
</feature>
<proteinExistence type="predicted"/>
<reference evidence="2 3" key="1">
    <citation type="submission" date="2024-05" db="EMBL/GenBank/DDBJ databases">
        <authorList>
            <consortium name="Candidatus Magnetaquicoccaceae bacterium FCR-1 genome sequencing consortium"/>
            <person name="Shimoshige H."/>
            <person name="Shimamura S."/>
            <person name="Taoka A."/>
            <person name="Kobayashi H."/>
            <person name="Maekawa T."/>
        </authorList>
    </citation>
    <scope>NUCLEOTIDE SEQUENCE [LARGE SCALE GENOMIC DNA]</scope>
    <source>
        <strain evidence="2 3">FCR-1</strain>
    </source>
</reference>
<dbReference type="Proteomes" id="UP001628193">
    <property type="component" value="Unassembled WGS sequence"/>
</dbReference>
<dbReference type="EMBL" id="BAAFGK010000004">
    <property type="protein sequence ID" value="GAB0056717.1"/>
    <property type="molecule type" value="Genomic_DNA"/>
</dbReference>
<keyword evidence="3" id="KW-1185">Reference proteome</keyword>
<gene>
    <name evidence="2" type="ORF">SIID45300_01028</name>
</gene>
<feature type="compositionally biased region" description="Basic residues" evidence="1">
    <location>
        <begin position="16"/>
        <end position="25"/>
    </location>
</feature>
<name>A0ABQ0C752_9PROT</name>
<evidence type="ECO:0000256" key="1">
    <source>
        <dbReference type="SAM" id="MobiDB-lite"/>
    </source>
</evidence>
<feature type="region of interest" description="Disordered" evidence="1">
    <location>
        <begin position="1"/>
        <end position="25"/>
    </location>
</feature>